<dbReference type="GeneID" id="67018741"/>
<proteinExistence type="predicted"/>
<keyword evidence="3" id="KW-1185">Reference proteome</keyword>
<dbReference type="RefSeq" id="XP_043170370.1">
    <property type="nucleotide sequence ID" value="XM_043314435.1"/>
</dbReference>
<dbReference type="OrthoDB" id="3681658at2759"/>
<reference evidence="2" key="1">
    <citation type="submission" date="2021-05" db="EMBL/GenBank/DDBJ databases">
        <authorList>
            <person name="Stam R."/>
        </authorList>
    </citation>
    <scope>NUCLEOTIDE SEQUENCE</scope>
    <source>
        <strain evidence="2">CS162</strain>
    </source>
</reference>
<comment type="caution">
    <text evidence="2">The sequence shown here is derived from an EMBL/GenBank/DDBJ whole genome shotgun (WGS) entry which is preliminary data.</text>
</comment>
<evidence type="ECO:0000256" key="1">
    <source>
        <dbReference type="SAM" id="MobiDB-lite"/>
    </source>
</evidence>
<feature type="compositionally biased region" description="Polar residues" evidence="1">
    <location>
        <begin position="1"/>
        <end position="30"/>
    </location>
</feature>
<gene>
    <name evidence="2" type="ORF">ALTATR162_LOCUS6810</name>
</gene>
<feature type="region of interest" description="Disordered" evidence="1">
    <location>
        <begin position="1"/>
        <end position="39"/>
    </location>
</feature>
<evidence type="ECO:0000313" key="3">
    <source>
        <dbReference type="Proteomes" id="UP000676310"/>
    </source>
</evidence>
<evidence type="ECO:0000313" key="2">
    <source>
        <dbReference type="EMBL" id="CAG5165567.1"/>
    </source>
</evidence>
<sequence length="376" mass="43688">MENQPATEAASVSSSQRKRASNAQDQTSLMSPPVRPQPSEVTSAIAIDMKLFKEKLDLDCRFEIYKQAFPEMNRASIPEFPRGQWHKDSVYITYENRCVKFVNLHPPSVLPPPCQLDKQWEPSIFSSDEELYSGEGELWNCGACEHRSFNWIHRMLISNFCKDKDMRKELLQYYFRFVQFVWAQGCEPSHCSISLLPKFFEAFQPSGLTEQLKHLTLEIPWKYTDLARQRTLVWTCIQPRPFNADDSFQSDSVVLGRVFGVLHKYKIKAELTFPKTWECRVPFIERVEELCKTRLQRDGPEFWKQKRAIKGSIFQLGVQPPRRLANEAVATEEDGIFLFDAELRRLADEAFATEEANREEWAGFVGVVVYDVDFSQ</sequence>
<accession>A0A8J2I4R7</accession>
<organism evidence="2 3">
    <name type="scientific">Alternaria atra</name>
    <dbReference type="NCBI Taxonomy" id="119953"/>
    <lineage>
        <taxon>Eukaryota</taxon>
        <taxon>Fungi</taxon>
        <taxon>Dikarya</taxon>
        <taxon>Ascomycota</taxon>
        <taxon>Pezizomycotina</taxon>
        <taxon>Dothideomycetes</taxon>
        <taxon>Pleosporomycetidae</taxon>
        <taxon>Pleosporales</taxon>
        <taxon>Pleosporineae</taxon>
        <taxon>Pleosporaceae</taxon>
        <taxon>Alternaria</taxon>
        <taxon>Alternaria sect. Ulocladioides</taxon>
    </lineage>
</organism>
<dbReference type="EMBL" id="CAJRGZ010000019">
    <property type="protein sequence ID" value="CAG5165567.1"/>
    <property type="molecule type" value="Genomic_DNA"/>
</dbReference>
<dbReference type="Proteomes" id="UP000676310">
    <property type="component" value="Unassembled WGS sequence"/>
</dbReference>
<name>A0A8J2I4R7_9PLEO</name>
<protein>
    <submittedName>
        <fullName evidence="2">Uncharacterized protein</fullName>
    </submittedName>
</protein>
<dbReference type="AlphaFoldDB" id="A0A8J2I4R7"/>